<organism evidence="7 8">
    <name type="scientific">Clostridium innocuum</name>
    <dbReference type="NCBI Taxonomy" id="1522"/>
    <lineage>
        <taxon>Bacteria</taxon>
        <taxon>Bacillati</taxon>
        <taxon>Bacillota</taxon>
        <taxon>Clostridia</taxon>
        <taxon>Eubacteriales</taxon>
        <taxon>Clostridiaceae</taxon>
        <taxon>Clostridium</taxon>
    </lineage>
</organism>
<dbReference type="EMBL" id="JQIF01000092">
    <property type="protein sequence ID" value="KGJ51926.1"/>
    <property type="molecule type" value="Genomic_DNA"/>
</dbReference>
<reference evidence="7 8" key="1">
    <citation type="submission" date="2014-08" db="EMBL/GenBank/DDBJ databases">
        <title>Clostridium innocuum, an unnegligible vancomycin-resistant pathogen causing extra-intestinal infections.</title>
        <authorList>
            <person name="Feng Y."/>
            <person name="Chiu C.-H."/>
        </authorList>
    </citation>
    <scope>NUCLEOTIDE SEQUENCE [LARGE SCALE GENOMIC DNA]</scope>
    <source>
        <strain evidence="7 8">AN88</strain>
    </source>
</reference>
<keyword evidence="1" id="KW-0808">Transferase</keyword>
<dbReference type="PROSITE" id="PS51372">
    <property type="entry name" value="PRD_2"/>
    <property type="match status" value="1"/>
</dbReference>
<feature type="domain" description="Sigma-54 factor interaction" evidence="4">
    <location>
        <begin position="100"/>
        <end position="334"/>
    </location>
</feature>
<dbReference type="PANTHER" id="PTHR32071:SF38">
    <property type="entry name" value="PSP OPERON TRANSCRIPTIONAL ACTIVATOR"/>
    <property type="match status" value="1"/>
</dbReference>
<dbReference type="Pfam" id="PF00158">
    <property type="entry name" value="Sigma54_activat"/>
    <property type="match status" value="1"/>
</dbReference>
<dbReference type="InterPro" id="IPR004701">
    <property type="entry name" value="PTS_EIIA_man-typ"/>
</dbReference>
<sequence>MLEKVYAYVVEATKLELSDQGNSLYISEQLQLSRNMVSQYLNQLFAEGRLLKINTRPVVFYDGDTIEDMYGVSLHQREFISLEEFQKALQPHQPQDFEKLIGYDESLASLVNQCKATISYPPSGLPLLLYGPTGTGKSFLAQLMYEYAINQGLIAADRKFLIVNCSEYANNPELLTANLFGHKKGAFTGADRDNPGLIKLAEGGVLFLDEVHCLKAECQEKLFLFMDKGIYHMVGDNEKWYTSSVRLIFATTEKPQEVLLKTLLRRIPMIVTVPSLAERGSHERLQLIHSIFQDEEKRIHKSIHISSLVYRLLLSCECEGNIGELKNAIQASCVNALFASDQKSSILEIRAFNLPEKLRERKDSGKSVSRESQRMIPVHELKSFVLKERPIIQLLEHILAAFQAPHEFPVCLDEAGKAMHSYQEATMLRSSAALSGNEYVQGIVSNIFDMLSLRYGFKYVNNDLIAITACIADCMQNTLELGNWQEANRKQMAALQKFLKQKLAREYAIAGEIREHLENNLDLKFEDMISVILCLHLKLLNRMQDLNKRIGIIIAHGFSTASSLADAVNKFLGRYVFDSIDMPLHVTTQEIIERLNRYLGKIGRFEELFLLVDMGSLEDLYKGIENQNANIGIMNNVTTKLALEVGNGMIQGTGMQEIFDTVQTYSAYHYHIVEHRRKEQVILCSCASGIGTAEKLKTILTDSLPHNFPIQVLTYDYNTLLEKQMHDAFFDTYEVICIVGTLNPNIEGIRFIPIEDLIINDTMDALNIYFRDYMREEEMKTFQQNILKNFSLSNIMNNLTILNPNKLLEHVADAIDKLQLELGLRFTNNTCFGLYVHICCLIERLVTRREIEIFTDIEDFAQQEAAFIQCVKHAFSVVEEYYGVEIPVEEIGYIFNYVEHNDGY</sequence>
<name>A0A099I2Z7_CLOIN</name>
<dbReference type="RefSeq" id="WP_044907092.1">
    <property type="nucleotide sequence ID" value="NZ_JQIF01000092.1"/>
</dbReference>
<dbReference type="CDD" id="cd00009">
    <property type="entry name" value="AAA"/>
    <property type="match status" value="1"/>
</dbReference>
<dbReference type="GO" id="GO:0009401">
    <property type="term" value="P:phosphoenolpyruvate-dependent sugar phosphotransferase system"/>
    <property type="evidence" value="ECO:0007669"/>
    <property type="project" value="InterPro"/>
</dbReference>
<dbReference type="Gene3D" id="3.40.50.510">
    <property type="entry name" value="Phosphotransferase system, mannose-type IIA component"/>
    <property type="match status" value="1"/>
</dbReference>
<dbReference type="InterPro" id="IPR011608">
    <property type="entry name" value="PRD"/>
</dbReference>
<dbReference type="GO" id="GO:0016020">
    <property type="term" value="C:membrane"/>
    <property type="evidence" value="ECO:0007669"/>
    <property type="project" value="InterPro"/>
</dbReference>
<dbReference type="SUPFAM" id="SSF52540">
    <property type="entry name" value="P-loop containing nucleoside triphosphate hydrolases"/>
    <property type="match status" value="1"/>
</dbReference>
<proteinExistence type="predicted"/>
<gene>
    <name evidence="7" type="ORF">CIAN88_17635</name>
</gene>
<dbReference type="Proteomes" id="UP000030008">
    <property type="component" value="Unassembled WGS sequence"/>
</dbReference>
<dbReference type="PANTHER" id="PTHR32071">
    <property type="entry name" value="TRANSCRIPTIONAL REGULATORY PROTEIN"/>
    <property type="match status" value="1"/>
</dbReference>
<evidence type="ECO:0000259" key="5">
    <source>
        <dbReference type="PROSITE" id="PS51096"/>
    </source>
</evidence>
<dbReference type="AlphaFoldDB" id="A0A099I2Z7"/>
<comment type="caution">
    <text evidence="7">The sequence shown here is derived from an EMBL/GenBank/DDBJ whole genome shotgun (WGS) entry which is preliminary data.</text>
</comment>
<dbReference type="Gene3D" id="3.40.50.300">
    <property type="entry name" value="P-loop containing nucleotide triphosphate hydrolases"/>
    <property type="match status" value="1"/>
</dbReference>
<feature type="domain" description="PRD" evidence="6">
    <location>
        <begin position="802"/>
        <end position="904"/>
    </location>
</feature>
<dbReference type="PROSITE" id="PS51096">
    <property type="entry name" value="PTS_EIIA_TYPE_4"/>
    <property type="match status" value="1"/>
</dbReference>
<evidence type="ECO:0000313" key="8">
    <source>
        <dbReference type="Proteomes" id="UP000030008"/>
    </source>
</evidence>
<evidence type="ECO:0000256" key="2">
    <source>
        <dbReference type="ARBA" id="ARBA00022741"/>
    </source>
</evidence>
<dbReference type="InterPro" id="IPR036634">
    <property type="entry name" value="PRD_sf"/>
</dbReference>
<dbReference type="Pfam" id="PF00874">
    <property type="entry name" value="PRD"/>
    <property type="match status" value="1"/>
</dbReference>
<evidence type="ECO:0000259" key="4">
    <source>
        <dbReference type="PROSITE" id="PS50045"/>
    </source>
</evidence>
<dbReference type="GO" id="GO:0006355">
    <property type="term" value="P:regulation of DNA-templated transcription"/>
    <property type="evidence" value="ECO:0007669"/>
    <property type="project" value="InterPro"/>
</dbReference>
<dbReference type="GO" id="GO:0016740">
    <property type="term" value="F:transferase activity"/>
    <property type="evidence" value="ECO:0007669"/>
    <property type="project" value="UniProtKB-KW"/>
</dbReference>
<evidence type="ECO:0000256" key="1">
    <source>
        <dbReference type="ARBA" id="ARBA00022679"/>
    </source>
</evidence>
<feature type="domain" description="PTS EIIA type-4" evidence="5">
    <location>
        <begin position="548"/>
        <end position="681"/>
    </location>
</feature>
<evidence type="ECO:0000256" key="3">
    <source>
        <dbReference type="ARBA" id="ARBA00022840"/>
    </source>
</evidence>
<evidence type="ECO:0000259" key="6">
    <source>
        <dbReference type="PROSITE" id="PS51372"/>
    </source>
</evidence>
<dbReference type="InterPro" id="IPR003593">
    <property type="entry name" value="AAA+_ATPase"/>
</dbReference>
<dbReference type="GO" id="GO:0005524">
    <property type="term" value="F:ATP binding"/>
    <property type="evidence" value="ECO:0007669"/>
    <property type="project" value="UniProtKB-KW"/>
</dbReference>
<keyword evidence="3" id="KW-0067">ATP-binding</keyword>
<dbReference type="InterPro" id="IPR002078">
    <property type="entry name" value="Sigma_54_int"/>
</dbReference>
<dbReference type="SMART" id="SM00382">
    <property type="entry name" value="AAA"/>
    <property type="match status" value="1"/>
</dbReference>
<dbReference type="PROSITE" id="PS50045">
    <property type="entry name" value="SIGMA54_INTERACT_4"/>
    <property type="match status" value="1"/>
</dbReference>
<accession>A0A099I2Z7</accession>
<dbReference type="InterPro" id="IPR036662">
    <property type="entry name" value="PTS_EIIA_man-typ_sf"/>
</dbReference>
<dbReference type="SUPFAM" id="SSF63520">
    <property type="entry name" value="PTS-regulatory domain, PRD"/>
    <property type="match status" value="1"/>
</dbReference>
<protein>
    <submittedName>
        <fullName evidence="7">Transcriptional regulator</fullName>
    </submittedName>
</protein>
<dbReference type="Gene3D" id="1.10.1790.10">
    <property type="entry name" value="PRD domain"/>
    <property type="match status" value="1"/>
</dbReference>
<dbReference type="InterPro" id="IPR027417">
    <property type="entry name" value="P-loop_NTPase"/>
</dbReference>
<evidence type="ECO:0000313" key="7">
    <source>
        <dbReference type="EMBL" id="KGJ51926.1"/>
    </source>
</evidence>
<dbReference type="SUPFAM" id="SSF53062">
    <property type="entry name" value="PTS system fructose IIA component-like"/>
    <property type="match status" value="1"/>
</dbReference>
<keyword evidence="2" id="KW-0547">Nucleotide-binding</keyword>